<feature type="domain" description="C2H2-type" evidence="7">
    <location>
        <begin position="190"/>
        <end position="217"/>
    </location>
</feature>
<evidence type="ECO:0000313" key="9">
    <source>
        <dbReference type="Proteomes" id="UP000813824"/>
    </source>
</evidence>
<dbReference type="SMART" id="SM00355">
    <property type="entry name" value="ZnF_C2H2"/>
    <property type="match status" value="2"/>
</dbReference>
<proteinExistence type="predicted"/>
<dbReference type="PROSITE" id="PS50157">
    <property type="entry name" value="ZINC_FINGER_C2H2_2"/>
    <property type="match status" value="2"/>
</dbReference>
<dbReference type="GO" id="GO:0043565">
    <property type="term" value="F:sequence-specific DNA binding"/>
    <property type="evidence" value="ECO:0007669"/>
    <property type="project" value="TreeGrafter"/>
</dbReference>
<feature type="domain" description="C2H2-type" evidence="7">
    <location>
        <begin position="218"/>
        <end position="249"/>
    </location>
</feature>
<protein>
    <recommendedName>
        <fullName evidence="7">C2H2-type domain-containing protein</fullName>
    </recommendedName>
</protein>
<feature type="compositionally biased region" description="Polar residues" evidence="6">
    <location>
        <begin position="292"/>
        <end position="303"/>
    </location>
</feature>
<keyword evidence="3 5" id="KW-0863">Zinc-finger</keyword>
<dbReference type="PROSITE" id="PS00028">
    <property type="entry name" value="ZINC_FINGER_C2H2_1"/>
    <property type="match status" value="1"/>
</dbReference>
<keyword evidence="9" id="KW-1185">Reference proteome</keyword>
<dbReference type="SUPFAM" id="SSF57667">
    <property type="entry name" value="beta-beta-alpha zinc fingers"/>
    <property type="match status" value="1"/>
</dbReference>
<dbReference type="OrthoDB" id="654211at2759"/>
<dbReference type="GO" id="GO:0005634">
    <property type="term" value="C:nucleus"/>
    <property type="evidence" value="ECO:0007669"/>
    <property type="project" value="TreeGrafter"/>
</dbReference>
<dbReference type="Pfam" id="PF00096">
    <property type="entry name" value="zf-C2H2"/>
    <property type="match status" value="2"/>
</dbReference>
<evidence type="ECO:0000313" key="8">
    <source>
        <dbReference type="EMBL" id="KAH8101389.1"/>
    </source>
</evidence>
<keyword evidence="1" id="KW-0479">Metal-binding</keyword>
<feature type="compositionally biased region" description="Polar residues" evidence="6">
    <location>
        <begin position="8"/>
        <end position="26"/>
    </location>
</feature>
<dbReference type="InterPro" id="IPR013087">
    <property type="entry name" value="Znf_C2H2_type"/>
</dbReference>
<reference evidence="8" key="1">
    <citation type="journal article" date="2021" name="New Phytol.">
        <title>Evolutionary innovations through gain and loss of genes in the ectomycorrhizal Boletales.</title>
        <authorList>
            <person name="Wu G."/>
            <person name="Miyauchi S."/>
            <person name="Morin E."/>
            <person name="Kuo A."/>
            <person name="Drula E."/>
            <person name="Varga T."/>
            <person name="Kohler A."/>
            <person name="Feng B."/>
            <person name="Cao Y."/>
            <person name="Lipzen A."/>
            <person name="Daum C."/>
            <person name="Hundley H."/>
            <person name="Pangilinan J."/>
            <person name="Johnson J."/>
            <person name="Barry K."/>
            <person name="LaButti K."/>
            <person name="Ng V."/>
            <person name="Ahrendt S."/>
            <person name="Min B."/>
            <person name="Choi I.G."/>
            <person name="Park H."/>
            <person name="Plett J.M."/>
            <person name="Magnuson J."/>
            <person name="Spatafora J.W."/>
            <person name="Nagy L.G."/>
            <person name="Henrissat B."/>
            <person name="Grigoriev I.V."/>
            <person name="Yang Z.L."/>
            <person name="Xu J."/>
            <person name="Martin F.M."/>
        </authorList>
    </citation>
    <scope>NUCLEOTIDE SEQUENCE</scope>
    <source>
        <strain evidence="8">KKN 215</strain>
    </source>
</reference>
<evidence type="ECO:0000256" key="4">
    <source>
        <dbReference type="ARBA" id="ARBA00022833"/>
    </source>
</evidence>
<dbReference type="GO" id="GO:0008270">
    <property type="term" value="F:zinc ion binding"/>
    <property type="evidence" value="ECO:0007669"/>
    <property type="project" value="UniProtKB-KW"/>
</dbReference>
<feature type="compositionally biased region" description="Pro residues" evidence="6">
    <location>
        <begin position="335"/>
        <end position="345"/>
    </location>
</feature>
<dbReference type="FunFam" id="3.30.160.60:FF:000176">
    <property type="entry name" value="zinc finger protein 70"/>
    <property type="match status" value="1"/>
</dbReference>
<keyword evidence="4" id="KW-0862">Zinc</keyword>
<evidence type="ECO:0000256" key="3">
    <source>
        <dbReference type="ARBA" id="ARBA00022771"/>
    </source>
</evidence>
<accession>A0A8K0UPS8</accession>
<gene>
    <name evidence="8" type="ORF">BXZ70DRAFT_89956</name>
</gene>
<dbReference type="GO" id="GO:0000981">
    <property type="term" value="F:DNA-binding transcription factor activity, RNA polymerase II-specific"/>
    <property type="evidence" value="ECO:0007669"/>
    <property type="project" value="TreeGrafter"/>
</dbReference>
<sequence length="398" mass="41498">MDHYSGGAPSNYTPINNFPLPATSSSRRLHPAPSTSSGSGSGSFFVGSHSYAGHEASSSTTLLPTSDATGYTSAPTFSAPLPAQSGYPYPASAPIAPHKTLPSAWSRMSSSQHLVPPLPPVPVSPAAFFKAVPPGGMAILPPFHSQSQAAVIPTPANSASSGASGSAPPASAVADGTLASSAVNGQAKKHGCGMCHKSFDRPSTLRKHLLVHTGEKAFKCDLCGRRFSVSSNLTRHEKRCVLKKSTTQPLLDSPPSSAHSSASPPASTSPSDAENNTSASTSAPSNPRKRSLPSTSDLTTSQDPLPKPKRRRRAPSPSTWIPDSLKQFDLTPLPKSTPVPLPPVQPFHDPRTHSFEERDSFDSKVAVRPYHPEGWNGRLPGPGVCSLSSGVGGTLLVF</sequence>
<feature type="region of interest" description="Disordered" evidence="6">
    <location>
        <begin position="244"/>
        <end position="345"/>
    </location>
</feature>
<dbReference type="Gene3D" id="3.30.160.60">
    <property type="entry name" value="Classic Zinc Finger"/>
    <property type="match status" value="2"/>
</dbReference>
<evidence type="ECO:0000256" key="6">
    <source>
        <dbReference type="SAM" id="MobiDB-lite"/>
    </source>
</evidence>
<name>A0A8K0UPS8_9AGAR</name>
<dbReference type="PANTHER" id="PTHR24408:SF58">
    <property type="entry name" value="TRANSCRIPTION FACTOR (TFIIIA), PUTATIVE (AFU_ORTHOLOGUE AFUA_1G05150)-RELATED"/>
    <property type="match status" value="1"/>
</dbReference>
<evidence type="ECO:0000256" key="1">
    <source>
        <dbReference type="ARBA" id="ARBA00022723"/>
    </source>
</evidence>
<evidence type="ECO:0000256" key="2">
    <source>
        <dbReference type="ARBA" id="ARBA00022737"/>
    </source>
</evidence>
<dbReference type="InterPro" id="IPR036236">
    <property type="entry name" value="Znf_C2H2_sf"/>
</dbReference>
<evidence type="ECO:0000259" key="7">
    <source>
        <dbReference type="PROSITE" id="PS50157"/>
    </source>
</evidence>
<feature type="compositionally biased region" description="Low complexity" evidence="6">
    <location>
        <begin position="253"/>
        <end position="286"/>
    </location>
</feature>
<comment type="caution">
    <text evidence="8">The sequence shown here is derived from an EMBL/GenBank/DDBJ whole genome shotgun (WGS) entry which is preliminary data.</text>
</comment>
<keyword evidence="2" id="KW-0677">Repeat</keyword>
<dbReference type="PANTHER" id="PTHR24408">
    <property type="entry name" value="ZINC FINGER PROTEIN"/>
    <property type="match status" value="1"/>
</dbReference>
<organism evidence="8 9">
    <name type="scientific">Cristinia sonorae</name>
    <dbReference type="NCBI Taxonomy" id="1940300"/>
    <lineage>
        <taxon>Eukaryota</taxon>
        <taxon>Fungi</taxon>
        <taxon>Dikarya</taxon>
        <taxon>Basidiomycota</taxon>
        <taxon>Agaricomycotina</taxon>
        <taxon>Agaricomycetes</taxon>
        <taxon>Agaricomycetidae</taxon>
        <taxon>Agaricales</taxon>
        <taxon>Pleurotineae</taxon>
        <taxon>Stephanosporaceae</taxon>
        <taxon>Cristinia</taxon>
    </lineage>
</organism>
<dbReference type="Proteomes" id="UP000813824">
    <property type="component" value="Unassembled WGS sequence"/>
</dbReference>
<evidence type="ECO:0000256" key="5">
    <source>
        <dbReference type="PROSITE-ProRule" id="PRU00042"/>
    </source>
</evidence>
<dbReference type="AlphaFoldDB" id="A0A8K0UPS8"/>
<feature type="region of interest" description="Disordered" evidence="6">
    <location>
        <begin position="1"/>
        <end position="41"/>
    </location>
</feature>
<dbReference type="EMBL" id="JAEVFJ010000012">
    <property type="protein sequence ID" value="KAH8101389.1"/>
    <property type="molecule type" value="Genomic_DNA"/>
</dbReference>